<comment type="caution">
    <text evidence="6">The sequence shown here is derived from an EMBL/GenBank/DDBJ whole genome shotgun (WGS) entry which is preliminary data.</text>
</comment>
<dbReference type="PANTHER" id="PTHR43420:SF44">
    <property type="entry name" value="ACETYLTRANSFERASE YPEA"/>
    <property type="match status" value="1"/>
</dbReference>
<reference evidence="6 7" key="1">
    <citation type="submission" date="2019-07" db="EMBL/GenBank/DDBJ databases">
        <title>Genomic Encyclopedia of Type Strains, Phase I: the one thousand microbial genomes (KMG-I) project.</title>
        <authorList>
            <person name="Kyrpides N."/>
        </authorList>
    </citation>
    <scope>NUCLEOTIDE SEQUENCE [LARGE SCALE GENOMIC DNA]</scope>
    <source>
        <strain evidence="6 7">DSM 16647</strain>
    </source>
</reference>
<keyword evidence="2" id="KW-0963">Cytoplasm</keyword>
<dbReference type="CDD" id="cd04301">
    <property type="entry name" value="NAT_SF"/>
    <property type="match status" value="1"/>
</dbReference>
<keyword evidence="4" id="KW-0012">Acyltransferase</keyword>
<keyword evidence="3 6" id="KW-0808">Transferase</keyword>
<evidence type="ECO:0000259" key="5">
    <source>
        <dbReference type="PROSITE" id="PS51186"/>
    </source>
</evidence>
<dbReference type="PROSITE" id="PS51186">
    <property type="entry name" value="GNAT"/>
    <property type="match status" value="1"/>
</dbReference>
<dbReference type="SUPFAM" id="SSF55729">
    <property type="entry name" value="Acyl-CoA N-acyltransferases (Nat)"/>
    <property type="match status" value="1"/>
</dbReference>
<dbReference type="InterPro" id="IPR050680">
    <property type="entry name" value="YpeA/RimI_acetyltransf"/>
</dbReference>
<dbReference type="NCBIfam" id="TIGR01575">
    <property type="entry name" value="rimI"/>
    <property type="match status" value="1"/>
</dbReference>
<dbReference type="InterPro" id="IPR016181">
    <property type="entry name" value="Acyl_CoA_acyltransferase"/>
</dbReference>
<dbReference type="InterPro" id="IPR000182">
    <property type="entry name" value="GNAT_dom"/>
</dbReference>
<dbReference type="AlphaFoldDB" id="A0A5S5ANS8"/>
<accession>A0A5S5ANS8</accession>
<gene>
    <name evidence="6" type="ORF">LZ11_01558</name>
</gene>
<dbReference type="RefSeq" id="WP_148867303.1">
    <property type="nucleotide sequence ID" value="NZ_VNHO01000015.1"/>
</dbReference>
<dbReference type="Proteomes" id="UP000322294">
    <property type="component" value="Unassembled WGS sequence"/>
</dbReference>
<dbReference type="OrthoDB" id="9794566at2"/>
<dbReference type="Gene3D" id="3.40.630.30">
    <property type="match status" value="1"/>
</dbReference>
<sequence>MERAEREKVTIDLMRLEDLDQVIEIEKLSFTNPWSRNAFASELTDNHFSTYIVAKVNSTIVGYAGMWLIVDEAHVTNVAVLPEYRGRGIGELLMRSLMDIAWRNGARRMTLEVRKSNYVAQNLYSKLGFEPMGIRRGYYTDNREDAVIMWTDLIEK</sequence>
<dbReference type="InterPro" id="IPR006464">
    <property type="entry name" value="AcTrfase_RimI/Ard1"/>
</dbReference>
<protein>
    <submittedName>
        <fullName evidence="6">Ribosomal-protein-alanine N-acetyltransferase</fullName>
    </submittedName>
</protein>
<dbReference type="Pfam" id="PF00583">
    <property type="entry name" value="Acetyltransf_1"/>
    <property type="match status" value="1"/>
</dbReference>
<dbReference type="GO" id="GO:0008080">
    <property type="term" value="F:N-acetyltransferase activity"/>
    <property type="evidence" value="ECO:0007669"/>
    <property type="project" value="InterPro"/>
</dbReference>
<keyword evidence="7" id="KW-1185">Reference proteome</keyword>
<organism evidence="6 7">
    <name type="scientific">Thermosediminibacter litoriperuensis</name>
    <dbReference type="NCBI Taxonomy" id="291989"/>
    <lineage>
        <taxon>Bacteria</taxon>
        <taxon>Bacillati</taxon>
        <taxon>Bacillota</taxon>
        <taxon>Clostridia</taxon>
        <taxon>Thermosediminibacterales</taxon>
        <taxon>Thermosediminibacteraceae</taxon>
        <taxon>Thermosediminibacter</taxon>
    </lineage>
</organism>
<evidence type="ECO:0000256" key="1">
    <source>
        <dbReference type="ARBA" id="ARBA00005395"/>
    </source>
</evidence>
<comment type="similarity">
    <text evidence="1">Belongs to the acetyltransferase family. RimI subfamily.</text>
</comment>
<feature type="domain" description="N-acetyltransferase" evidence="5">
    <location>
        <begin position="9"/>
        <end position="154"/>
    </location>
</feature>
<name>A0A5S5ANS8_9FIRM</name>
<dbReference type="PANTHER" id="PTHR43420">
    <property type="entry name" value="ACETYLTRANSFERASE"/>
    <property type="match status" value="1"/>
</dbReference>
<evidence type="ECO:0000256" key="4">
    <source>
        <dbReference type="ARBA" id="ARBA00023315"/>
    </source>
</evidence>
<evidence type="ECO:0000313" key="6">
    <source>
        <dbReference type="EMBL" id="TYP53316.1"/>
    </source>
</evidence>
<evidence type="ECO:0000313" key="7">
    <source>
        <dbReference type="Proteomes" id="UP000322294"/>
    </source>
</evidence>
<proteinExistence type="inferred from homology"/>
<evidence type="ECO:0000256" key="2">
    <source>
        <dbReference type="ARBA" id="ARBA00022490"/>
    </source>
</evidence>
<dbReference type="EMBL" id="VNHO01000015">
    <property type="protein sequence ID" value="TYP53316.1"/>
    <property type="molecule type" value="Genomic_DNA"/>
</dbReference>
<evidence type="ECO:0000256" key="3">
    <source>
        <dbReference type="ARBA" id="ARBA00022679"/>
    </source>
</evidence>